<dbReference type="Pfam" id="PF00561">
    <property type="entry name" value="Abhydrolase_1"/>
    <property type="match status" value="1"/>
</dbReference>
<dbReference type="InterPro" id="IPR050261">
    <property type="entry name" value="FrsA_esterase"/>
</dbReference>
<reference evidence="4" key="2">
    <citation type="journal article" date="2020" name="Int. J. Syst. Evol. Microbiol.">
        <title>Genomic insights into a novel species Rhodoferax aquaticus sp. nov., isolated from freshwater.</title>
        <authorList>
            <person name="Li T."/>
            <person name="Zhuo Y."/>
            <person name="Jin C.Z."/>
            <person name="Wu X."/>
            <person name="Ko S.R."/>
            <person name="Jin F.J."/>
            <person name="Ahn C.Y."/>
            <person name="Oh H.M."/>
            <person name="Lee H.G."/>
            <person name="Jin L."/>
        </authorList>
    </citation>
    <scope>NUCLEOTIDE SEQUENCE [LARGE SCALE GENOMIC DNA]</scope>
    <source>
        <strain evidence="4">Gr-4</strain>
    </source>
</reference>
<sequence>MNTSVDIPLGAVQAPPQSFFFGPESRPLFGVLHRPTANLTAPFAVLMLSPWGAEDLSAHRALRGLAQSIAQQSYTCMRFDYDGCGDSYEPAPDDNLWPLWQQACIAAIDTLKQLTGLEHVVLVGMRLGALLAAEIAAQRADIAALVLMAPVRSGQAYLKELRMLGGAMAQGEAQPAHAVFAAGFTLNHATAQAIQAAKLPDVLKTHAVAVVDRDDMGIGRRWIDSLAVQGVHTVYSAEPGYPDMVLTAHKAKPALRMFDQVLEALRTFSWHQLEPHALRPSHAIKPRLQAHVRSDGYNVLEKVLPPFGPMGMAALRIEPGEGVSYSGRGILILNSSTERRIGPNRMWVGFARARAALGDIVIRLDMPGIGESQQDYPLGTNLVYPPDAIEHVAAFLKAQLHEHHSPRWAVLGLCSGAYHSYRLALAQRGIYHVFPINAFGFLPQDVQESDVWAHAALQFAVAQNASRNLIKPDRWIKLLRGQVNWRVIAQSFWGRVRGETLKNLLKAGRALKLIAPPELAREFRVLNKQGCRVHFVFATTDPGPAMLREALAYDSPTLFNKGPVTEDQIEGADHTFAGLAGRAQLFTHLHRRLDNWVLAPVQRSRLPQMADEPPWYEAPPSAPMSLFGTEFLPTNF</sequence>
<dbReference type="RefSeq" id="WP_142812970.1">
    <property type="nucleotide sequence ID" value="NZ_CP036282.1"/>
</dbReference>
<dbReference type="PANTHER" id="PTHR22946">
    <property type="entry name" value="DIENELACTONE HYDROLASE DOMAIN-CONTAINING PROTEIN-RELATED"/>
    <property type="match status" value="1"/>
</dbReference>
<dbReference type="SUPFAM" id="SSF53474">
    <property type="entry name" value="alpha/beta-Hydrolases"/>
    <property type="match status" value="2"/>
</dbReference>
<dbReference type="Gene3D" id="3.40.50.1820">
    <property type="entry name" value="alpha/beta hydrolase"/>
    <property type="match status" value="2"/>
</dbReference>
<dbReference type="KEGG" id="rhg:EXZ61_17485"/>
<dbReference type="InterPro" id="IPR029058">
    <property type="entry name" value="AB_hydrolase_fold"/>
</dbReference>
<proteinExistence type="inferred from homology"/>
<dbReference type="EMBL" id="CP036282">
    <property type="protein sequence ID" value="QDL55818.1"/>
    <property type="molecule type" value="Genomic_DNA"/>
</dbReference>
<feature type="domain" description="AB hydrolase-1" evidence="2">
    <location>
        <begin position="63"/>
        <end position="162"/>
    </location>
</feature>
<evidence type="ECO:0000256" key="1">
    <source>
        <dbReference type="ARBA" id="ARBA00038115"/>
    </source>
</evidence>
<evidence type="ECO:0000259" key="2">
    <source>
        <dbReference type="Pfam" id="PF00561"/>
    </source>
</evidence>
<comment type="similarity">
    <text evidence="1">Belongs to the AB hydrolase superfamily. FUS2 hydrolase family.</text>
</comment>
<evidence type="ECO:0000313" key="3">
    <source>
        <dbReference type="EMBL" id="QDL55818.1"/>
    </source>
</evidence>
<dbReference type="InterPro" id="IPR000073">
    <property type="entry name" value="AB_hydrolase_1"/>
</dbReference>
<gene>
    <name evidence="3" type="ORF">EXZ61_17485</name>
</gene>
<protein>
    <recommendedName>
        <fullName evidence="2">AB hydrolase-1 domain-containing protein</fullName>
    </recommendedName>
</protein>
<name>A0A515ET60_9BURK</name>
<organism evidence="3 4">
    <name type="scientific">Rhodoferax aquaticus</name>
    <dbReference type="NCBI Taxonomy" id="2527691"/>
    <lineage>
        <taxon>Bacteria</taxon>
        <taxon>Pseudomonadati</taxon>
        <taxon>Pseudomonadota</taxon>
        <taxon>Betaproteobacteria</taxon>
        <taxon>Burkholderiales</taxon>
        <taxon>Comamonadaceae</taxon>
        <taxon>Rhodoferax</taxon>
    </lineage>
</organism>
<keyword evidence="4" id="KW-1185">Reference proteome</keyword>
<dbReference type="Proteomes" id="UP000317365">
    <property type="component" value="Chromosome"/>
</dbReference>
<evidence type="ECO:0000313" key="4">
    <source>
        <dbReference type="Proteomes" id="UP000317365"/>
    </source>
</evidence>
<accession>A0A515ET60</accession>
<dbReference type="AlphaFoldDB" id="A0A515ET60"/>
<reference evidence="4" key="1">
    <citation type="submission" date="2019-02" db="EMBL/GenBank/DDBJ databases">
        <title>Complete genome sequence of Rhodoferax sp. Gr-4.</title>
        <authorList>
            <person name="Jin L."/>
        </authorList>
    </citation>
    <scope>NUCLEOTIDE SEQUENCE [LARGE SCALE GENOMIC DNA]</scope>
    <source>
        <strain evidence="4">Gr-4</strain>
    </source>
</reference>